<dbReference type="PANTHER" id="PTHR43422">
    <property type="entry name" value="THIAMINE THIAZOLE SYNTHASE"/>
    <property type="match status" value="1"/>
</dbReference>
<feature type="domain" description="FAD-binding" evidence="1">
    <location>
        <begin position="175"/>
        <end position="368"/>
    </location>
</feature>
<dbReference type="EMBL" id="JACHMF010000001">
    <property type="protein sequence ID" value="MBB4693946.1"/>
    <property type="molecule type" value="Genomic_DNA"/>
</dbReference>
<dbReference type="Gene3D" id="3.50.50.60">
    <property type="entry name" value="FAD/NAD(P)-binding domain"/>
    <property type="match status" value="1"/>
</dbReference>
<dbReference type="AlphaFoldDB" id="A0A7W7CSK7"/>
<evidence type="ECO:0000313" key="2">
    <source>
        <dbReference type="EMBL" id="MBB4693946.1"/>
    </source>
</evidence>
<proteinExistence type="predicted"/>
<dbReference type="PRINTS" id="PR00420">
    <property type="entry name" value="RNGMNOXGNASE"/>
</dbReference>
<dbReference type="InterPro" id="IPR002938">
    <property type="entry name" value="FAD-bd"/>
</dbReference>
<dbReference type="Proteomes" id="UP000542742">
    <property type="component" value="Unassembled WGS sequence"/>
</dbReference>
<dbReference type="RefSeq" id="WP_184952509.1">
    <property type="nucleotide sequence ID" value="NZ_BOMC01000053.1"/>
</dbReference>
<dbReference type="SUPFAM" id="SSF51905">
    <property type="entry name" value="FAD/NAD(P)-binding domain"/>
    <property type="match status" value="1"/>
</dbReference>
<name>A0A7W7CSK7_9ACTN</name>
<dbReference type="PANTHER" id="PTHR43422:SF3">
    <property type="entry name" value="THIAMINE THIAZOLE SYNTHASE"/>
    <property type="match status" value="1"/>
</dbReference>
<evidence type="ECO:0000259" key="1">
    <source>
        <dbReference type="Pfam" id="PF01494"/>
    </source>
</evidence>
<gene>
    <name evidence="2" type="ORF">BKA14_004094</name>
</gene>
<accession>A0A7W7CSK7</accession>
<comment type="caution">
    <text evidence="2">The sequence shown here is derived from an EMBL/GenBank/DDBJ whole genome shotgun (WGS) entry which is preliminary data.</text>
</comment>
<dbReference type="GO" id="GO:0071949">
    <property type="term" value="F:FAD binding"/>
    <property type="evidence" value="ECO:0007669"/>
    <property type="project" value="InterPro"/>
</dbReference>
<evidence type="ECO:0000313" key="3">
    <source>
        <dbReference type="Proteomes" id="UP000542742"/>
    </source>
</evidence>
<dbReference type="Pfam" id="PF01494">
    <property type="entry name" value="FAD_binding_3"/>
    <property type="match status" value="1"/>
</dbReference>
<organism evidence="2 3">
    <name type="scientific">Paractinoplanes abujensis</name>
    <dbReference type="NCBI Taxonomy" id="882441"/>
    <lineage>
        <taxon>Bacteria</taxon>
        <taxon>Bacillati</taxon>
        <taxon>Actinomycetota</taxon>
        <taxon>Actinomycetes</taxon>
        <taxon>Micromonosporales</taxon>
        <taxon>Micromonosporaceae</taxon>
        <taxon>Paractinoplanes</taxon>
    </lineage>
</organism>
<keyword evidence="3" id="KW-1185">Reference proteome</keyword>
<dbReference type="InterPro" id="IPR036188">
    <property type="entry name" value="FAD/NAD-bd_sf"/>
</dbReference>
<reference evidence="2 3" key="1">
    <citation type="submission" date="2020-08" db="EMBL/GenBank/DDBJ databases">
        <title>Sequencing the genomes of 1000 actinobacteria strains.</title>
        <authorList>
            <person name="Klenk H.-P."/>
        </authorList>
    </citation>
    <scope>NUCLEOTIDE SEQUENCE [LARGE SCALE GENOMIC DNA]</scope>
    <source>
        <strain evidence="2 3">DSM 45518</strain>
    </source>
</reference>
<sequence length="469" mass="50567">MSAADRFALLSTSEPPAGPRVLFERAVVLGGSIAGLMAARVLSDHADQVLIIERDDLAELDTPDDRIAADPAGAVAPRPGVPQGSQVHALLPSGLTQLERFFPGFVDEALTAGAVNPPPGTSHFYMDGKLREEPPTGPAAQALISSRPFLEALIRHRVLSLPNVRTVQGRADGLILHGESVAGVRYSDGREEKADFVVDATGRSSRLGDWLEGHGFAKPPMQRMGIKLNYATALFRRPADAQVWTCISIANPGPGKVARIGGYTPIEGDRWTVLVSGYADDRPGRDAGEFRQRCVDDFPPEFGQVATTAVQVGDVVTYHQADSRRRDFHKLTRFPARLVAAGDAVASFNPVYGQGMTSAALHASALSEYLRGRPDLAKPALSYFQDVKVIVDAAWQVSTMADLALPHVDGPYPKGYKAIQWVTGLIFKASMRDQSINQRLGQVTTMLEHPSALTQPRFLLRALAIGARA</sequence>
<protein>
    <submittedName>
        <fullName evidence="2">2-polyprenyl-6-methoxyphenol hydroxylase-like FAD-dependent oxidoreductase</fullName>
    </submittedName>
</protein>